<dbReference type="GO" id="GO:0003924">
    <property type="term" value="F:GTPase activity"/>
    <property type="evidence" value="ECO:0007669"/>
    <property type="project" value="UniProtKB-UniRule"/>
</dbReference>
<feature type="domain" description="Hflx-type G" evidence="9">
    <location>
        <begin position="208"/>
        <end position="374"/>
    </location>
</feature>
<evidence type="ECO:0000256" key="1">
    <source>
        <dbReference type="ARBA" id="ARBA00022723"/>
    </source>
</evidence>
<dbReference type="GO" id="GO:0046872">
    <property type="term" value="F:metal ion binding"/>
    <property type="evidence" value="ECO:0007669"/>
    <property type="project" value="UniProtKB-KW"/>
</dbReference>
<keyword evidence="2 5" id="KW-0547">Nucleotide-binding</keyword>
<dbReference type="Gene3D" id="3.40.50.11060">
    <property type="entry name" value="GTPase HflX, N-terminal domain"/>
    <property type="match status" value="1"/>
</dbReference>
<feature type="binding site" evidence="6">
    <location>
        <begin position="352"/>
        <end position="354"/>
    </location>
    <ligand>
        <name>GTP</name>
        <dbReference type="ChEBI" id="CHEBI:37565"/>
    </ligand>
</feature>
<dbReference type="GO" id="GO:0005525">
    <property type="term" value="F:GTP binding"/>
    <property type="evidence" value="ECO:0007669"/>
    <property type="project" value="UniProtKB-UniRule"/>
</dbReference>
<dbReference type="Proteomes" id="UP001324634">
    <property type="component" value="Chromosome"/>
</dbReference>
<keyword evidence="4 5" id="KW-0342">GTP-binding</keyword>
<feature type="binding site" evidence="7">
    <location>
        <position position="221"/>
    </location>
    <ligand>
        <name>Mg(2+)</name>
        <dbReference type="ChEBI" id="CHEBI:18420"/>
    </ligand>
</feature>
<organism evidence="10 11">
    <name type="scientific">Peredibacter starrii</name>
    <dbReference type="NCBI Taxonomy" id="28202"/>
    <lineage>
        <taxon>Bacteria</taxon>
        <taxon>Pseudomonadati</taxon>
        <taxon>Bdellovibrionota</taxon>
        <taxon>Bacteriovoracia</taxon>
        <taxon>Bacteriovoracales</taxon>
        <taxon>Bacteriovoracaceae</taxon>
        <taxon>Peredibacter</taxon>
    </lineage>
</organism>
<dbReference type="Pfam" id="PF01926">
    <property type="entry name" value="MMR_HSR1"/>
    <property type="match status" value="1"/>
</dbReference>
<accession>A0AAX4HN00</accession>
<dbReference type="PROSITE" id="PS51705">
    <property type="entry name" value="G_HFLX"/>
    <property type="match status" value="1"/>
</dbReference>
<dbReference type="InterPro" id="IPR025121">
    <property type="entry name" value="GTPase_HflX_N"/>
</dbReference>
<dbReference type="Gene3D" id="3.40.50.300">
    <property type="entry name" value="P-loop containing nucleotide triphosphate hydrolases"/>
    <property type="match status" value="1"/>
</dbReference>
<feature type="binding site" evidence="6">
    <location>
        <begin position="214"/>
        <end position="221"/>
    </location>
    <ligand>
        <name>GTP</name>
        <dbReference type="ChEBI" id="CHEBI:37565"/>
    </ligand>
</feature>
<evidence type="ECO:0000256" key="3">
    <source>
        <dbReference type="ARBA" id="ARBA00022842"/>
    </source>
</evidence>
<evidence type="ECO:0000256" key="4">
    <source>
        <dbReference type="ARBA" id="ARBA00023134"/>
    </source>
</evidence>
<keyword evidence="1 7" id="KW-0479">Metal-binding</keyword>
<comment type="function">
    <text evidence="5">GTPase that associates with the 50S ribosomal subunit and may have a role during protein synthesis or ribosome biogenesis.</text>
</comment>
<feature type="coiled-coil region" evidence="8">
    <location>
        <begin position="168"/>
        <end position="202"/>
    </location>
</feature>
<evidence type="ECO:0000256" key="7">
    <source>
        <dbReference type="PIRSR" id="PIRSR006809-2"/>
    </source>
</evidence>
<comment type="cofactor">
    <cofactor evidence="7">
        <name>Mg(2+)</name>
        <dbReference type="ChEBI" id="CHEBI:18420"/>
    </cofactor>
</comment>
<dbReference type="Pfam" id="PF16360">
    <property type="entry name" value="GTP-bdg_M"/>
    <property type="match status" value="1"/>
</dbReference>
<evidence type="ECO:0000256" key="8">
    <source>
        <dbReference type="SAM" id="Coils"/>
    </source>
</evidence>
<dbReference type="GO" id="GO:0043022">
    <property type="term" value="F:ribosome binding"/>
    <property type="evidence" value="ECO:0007669"/>
    <property type="project" value="TreeGrafter"/>
</dbReference>
<dbReference type="CDD" id="cd01878">
    <property type="entry name" value="HflX"/>
    <property type="match status" value="1"/>
</dbReference>
<protein>
    <recommendedName>
        <fullName evidence="5">GTPase HflX</fullName>
    </recommendedName>
    <alternativeName>
        <fullName evidence="5">GTP-binding protein HflX</fullName>
    </alternativeName>
</protein>
<evidence type="ECO:0000256" key="5">
    <source>
        <dbReference type="HAMAP-Rule" id="MF_00900"/>
    </source>
</evidence>
<proteinExistence type="inferred from homology"/>
<dbReference type="InterPro" id="IPR006073">
    <property type="entry name" value="GTP-bd"/>
</dbReference>
<dbReference type="NCBIfam" id="TIGR03156">
    <property type="entry name" value="GTP_HflX"/>
    <property type="match status" value="1"/>
</dbReference>
<dbReference type="PIRSF" id="PIRSF006809">
    <property type="entry name" value="GTP-binding_hflX_prd"/>
    <property type="match status" value="1"/>
</dbReference>
<keyword evidence="11" id="KW-1185">Reference proteome</keyword>
<feature type="binding site" evidence="6">
    <location>
        <begin position="239"/>
        <end position="243"/>
    </location>
    <ligand>
        <name>GTP</name>
        <dbReference type="ChEBI" id="CHEBI:37565"/>
    </ligand>
</feature>
<dbReference type="RefSeq" id="WP_321393758.1">
    <property type="nucleotide sequence ID" value="NZ_CP139487.1"/>
</dbReference>
<dbReference type="PANTHER" id="PTHR10229:SF0">
    <property type="entry name" value="GTP-BINDING PROTEIN 6-RELATED"/>
    <property type="match status" value="1"/>
</dbReference>
<evidence type="ECO:0000313" key="11">
    <source>
        <dbReference type="Proteomes" id="UP001324634"/>
    </source>
</evidence>
<keyword evidence="8" id="KW-0175">Coiled coil</keyword>
<dbReference type="InterPro" id="IPR042108">
    <property type="entry name" value="GTPase_HflX_N_sf"/>
</dbReference>
<dbReference type="EMBL" id="CP139487">
    <property type="protein sequence ID" value="WPU64626.1"/>
    <property type="molecule type" value="Genomic_DNA"/>
</dbReference>
<dbReference type="InterPro" id="IPR032305">
    <property type="entry name" value="GTP-bd_M"/>
</dbReference>
<reference evidence="10 11" key="1">
    <citation type="submission" date="2023-11" db="EMBL/GenBank/DDBJ databases">
        <title>Peredibacter starrii A3.12.</title>
        <authorList>
            <person name="Mitchell R.J."/>
        </authorList>
    </citation>
    <scope>NUCLEOTIDE SEQUENCE [LARGE SCALE GENOMIC DNA]</scope>
    <source>
        <strain evidence="10 11">A3.12</strain>
    </source>
</reference>
<dbReference type="KEGG" id="psti:SOO65_18185"/>
<comment type="subcellular location">
    <subcellularLocation>
        <location evidence="5">Cytoplasm</location>
    </subcellularLocation>
    <text evidence="5">May associate with membranes.</text>
</comment>
<feature type="binding site" evidence="7">
    <location>
        <position position="241"/>
    </location>
    <ligand>
        <name>Mg(2+)</name>
        <dbReference type="ChEBI" id="CHEBI:18420"/>
    </ligand>
</feature>
<keyword evidence="5" id="KW-0963">Cytoplasm</keyword>
<dbReference type="HAMAP" id="MF_00900">
    <property type="entry name" value="GTPase_HflX"/>
    <property type="match status" value="1"/>
</dbReference>
<feature type="binding site" evidence="6">
    <location>
        <begin position="327"/>
        <end position="330"/>
    </location>
    <ligand>
        <name>GTP</name>
        <dbReference type="ChEBI" id="CHEBI:37565"/>
    </ligand>
</feature>
<comment type="similarity">
    <text evidence="5">Belongs to the TRAFAC class OBG-HflX-like GTPase superfamily. HflX GTPase family.</text>
</comment>
<evidence type="ECO:0000256" key="6">
    <source>
        <dbReference type="PIRSR" id="PIRSR006809-1"/>
    </source>
</evidence>
<evidence type="ECO:0000313" key="10">
    <source>
        <dbReference type="EMBL" id="WPU64626.1"/>
    </source>
</evidence>
<dbReference type="Gene3D" id="6.10.250.2860">
    <property type="match status" value="1"/>
</dbReference>
<dbReference type="Pfam" id="PF13167">
    <property type="entry name" value="GTP-bdg_N"/>
    <property type="match status" value="1"/>
</dbReference>
<sequence length="443" mass="50833">MNHEEFKLPLGQKASLVSLVCDKFESHSTVLETNNSLRELRELLKTLGLIDGEEYVQNRKHLDPATMLGEGKLSEIADAAREEGSSVLVFDFELTASQVRNIKAITKMEVVDRNTVILEIFAHHARTKEAKIQIEISRLQYLLPRLTAMWGHFSKQRASGAAIGGEGEQQLELDRRMVRERIEFYKKQLDEVQKSREQQRKKRQNQAVTAALVGYTNAGKSSLMNRLCKVNVLEENKLFATLDSTFRTLNPDSKPPMIMIDTVGFISNLPNTLIQGFKTTLESALEADLLVITCDISDPNYQKHLRVTQEVLKELKIEEKQQIIVFNKKDLLNDPVRARIIMRNYPNSFLVSSYDEEDMKNLREYIINFFLSKQDHYDLFVPYEAGEAHSRIRGNANIINSVSHEQGIFYRIRIPDFIFQQLGLNNFILAPSEAKDWENPTSI</sequence>
<evidence type="ECO:0000256" key="2">
    <source>
        <dbReference type="ARBA" id="ARBA00022741"/>
    </source>
</evidence>
<evidence type="ECO:0000259" key="9">
    <source>
        <dbReference type="PROSITE" id="PS51705"/>
    </source>
</evidence>
<dbReference type="InterPro" id="IPR016496">
    <property type="entry name" value="GTPase_HflX"/>
</dbReference>
<dbReference type="AlphaFoldDB" id="A0AAX4HN00"/>
<gene>
    <name evidence="5 10" type="primary">hflX</name>
    <name evidence="10" type="ORF">SOO65_18185</name>
</gene>
<keyword evidence="3 7" id="KW-0460">Magnesium</keyword>
<dbReference type="GO" id="GO:0005737">
    <property type="term" value="C:cytoplasm"/>
    <property type="evidence" value="ECO:0007669"/>
    <property type="project" value="UniProtKB-SubCell"/>
</dbReference>
<dbReference type="PANTHER" id="PTHR10229">
    <property type="entry name" value="GTP-BINDING PROTEIN HFLX"/>
    <property type="match status" value="1"/>
</dbReference>
<dbReference type="SUPFAM" id="SSF52540">
    <property type="entry name" value="P-loop containing nucleoside triphosphate hydrolases"/>
    <property type="match status" value="1"/>
</dbReference>
<feature type="binding site" evidence="6">
    <location>
        <begin position="261"/>
        <end position="264"/>
    </location>
    <ligand>
        <name>GTP</name>
        <dbReference type="ChEBI" id="CHEBI:37565"/>
    </ligand>
</feature>
<dbReference type="InterPro" id="IPR030394">
    <property type="entry name" value="G_HFLX_dom"/>
</dbReference>
<dbReference type="InterPro" id="IPR027417">
    <property type="entry name" value="P-loop_NTPase"/>
</dbReference>
<comment type="subunit">
    <text evidence="5">Monomer. Associates with the 50S ribosomal subunit.</text>
</comment>
<name>A0AAX4HN00_9BACT</name>